<protein>
    <submittedName>
        <fullName evidence="1">Uncharacterized protein</fullName>
    </submittedName>
</protein>
<dbReference type="VEuPathDB" id="FungiDB:PC110_g15908"/>
<proteinExistence type="predicted"/>
<organism evidence="1 2">
    <name type="scientific">Phytophthora cactorum</name>
    <dbReference type="NCBI Taxonomy" id="29920"/>
    <lineage>
        <taxon>Eukaryota</taxon>
        <taxon>Sar</taxon>
        <taxon>Stramenopiles</taxon>
        <taxon>Oomycota</taxon>
        <taxon>Peronosporomycetes</taxon>
        <taxon>Peronosporales</taxon>
        <taxon>Peronosporaceae</taxon>
        <taxon>Phytophthora</taxon>
    </lineage>
</organism>
<accession>A0A8T1CSU4</accession>
<gene>
    <name evidence="1" type="ORF">PC117_g14601</name>
</gene>
<evidence type="ECO:0000313" key="1">
    <source>
        <dbReference type="EMBL" id="KAG2927398.1"/>
    </source>
</evidence>
<reference evidence="1" key="1">
    <citation type="submission" date="2018-10" db="EMBL/GenBank/DDBJ databases">
        <title>Effector identification in a new, highly contiguous assembly of the strawberry crown rot pathogen Phytophthora cactorum.</title>
        <authorList>
            <person name="Armitage A.D."/>
            <person name="Nellist C.F."/>
            <person name="Bates H."/>
            <person name="Vickerstaff R.J."/>
            <person name="Harrison R.J."/>
        </authorList>
    </citation>
    <scope>NUCLEOTIDE SEQUENCE</scope>
    <source>
        <strain evidence="1">4040</strain>
    </source>
</reference>
<dbReference type="Proteomes" id="UP000736787">
    <property type="component" value="Unassembled WGS sequence"/>
</dbReference>
<dbReference type="AlphaFoldDB" id="A0A8T1CSU4"/>
<evidence type="ECO:0000313" key="2">
    <source>
        <dbReference type="Proteomes" id="UP000736787"/>
    </source>
</evidence>
<name>A0A8T1CSU4_9STRA</name>
<dbReference type="EMBL" id="RCMK01000461">
    <property type="protein sequence ID" value="KAG2927398.1"/>
    <property type="molecule type" value="Genomic_DNA"/>
</dbReference>
<sequence length="174" mass="19668">MIKWHFRSSLSSNIDDQGPPNAFFAFFEWCQQHLRQRGWGRLDEAAPRYLRSWGFIQRDDTSSIEGAIKRLLDAAPHARITKARLSEAAALGGDAGEKEWVLPSGVDLRGLPTYQTCTILDDQRVNVGGGGFLTSWEPTFEPAANLPSSEIKKYRPCKRRKVERAYIEAEAKED</sequence>
<comment type="caution">
    <text evidence="1">The sequence shown here is derived from an EMBL/GenBank/DDBJ whole genome shotgun (WGS) entry which is preliminary data.</text>
</comment>